<comment type="subcellular location">
    <subcellularLocation>
        <location evidence="1">Membrane</location>
        <topology evidence="1">Multi-pass membrane protein</topology>
    </subcellularLocation>
</comment>
<dbReference type="FunFam" id="1.20.1250.20:FF:000065">
    <property type="entry name" value="Putative MFS pantothenate transporter"/>
    <property type="match status" value="1"/>
</dbReference>
<dbReference type="GeneID" id="91098807"/>
<dbReference type="SUPFAM" id="SSF103473">
    <property type="entry name" value="MFS general substrate transporter"/>
    <property type="match status" value="1"/>
</dbReference>
<dbReference type="GO" id="GO:0022857">
    <property type="term" value="F:transmembrane transporter activity"/>
    <property type="evidence" value="ECO:0007669"/>
    <property type="project" value="InterPro"/>
</dbReference>
<dbReference type="KEGG" id="ker:91098807"/>
<dbReference type="InterPro" id="IPR011701">
    <property type="entry name" value="MFS"/>
</dbReference>
<protein>
    <recommendedName>
        <fullName evidence="8">Major facilitator superfamily (MFS) profile domain-containing protein</fullName>
    </recommendedName>
</protein>
<dbReference type="Proteomes" id="UP001358614">
    <property type="component" value="Chromosome 1"/>
</dbReference>
<dbReference type="AlphaFoldDB" id="A0AAX4K8M4"/>
<feature type="transmembrane region" description="Helical" evidence="7">
    <location>
        <begin position="388"/>
        <end position="408"/>
    </location>
</feature>
<dbReference type="PROSITE" id="PS50850">
    <property type="entry name" value="MFS"/>
    <property type="match status" value="1"/>
</dbReference>
<feature type="transmembrane region" description="Helical" evidence="7">
    <location>
        <begin position="322"/>
        <end position="343"/>
    </location>
</feature>
<gene>
    <name evidence="9" type="ORF">V865_000003</name>
</gene>
<feature type="transmembrane region" description="Helical" evidence="7">
    <location>
        <begin position="355"/>
        <end position="376"/>
    </location>
</feature>
<evidence type="ECO:0000256" key="3">
    <source>
        <dbReference type="ARBA" id="ARBA00022692"/>
    </source>
</evidence>
<reference evidence="9 10" key="1">
    <citation type="submission" date="2024-01" db="EMBL/GenBank/DDBJ databases">
        <title>Comparative genomics of Cryptococcus and Kwoniella reveals pathogenesis evolution and contrasting modes of karyotype evolution via chromosome fusion or intercentromeric recombination.</title>
        <authorList>
            <person name="Coelho M.A."/>
            <person name="David-Palma M."/>
            <person name="Shea T."/>
            <person name="Bowers K."/>
            <person name="McGinley-Smith S."/>
            <person name="Mohammad A.W."/>
            <person name="Gnirke A."/>
            <person name="Yurkov A.M."/>
            <person name="Nowrousian M."/>
            <person name="Sun S."/>
            <person name="Cuomo C.A."/>
            <person name="Heitman J."/>
        </authorList>
    </citation>
    <scope>NUCLEOTIDE SEQUENCE [LARGE SCALE GENOMIC DNA]</scope>
    <source>
        <strain evidence="9 10">PYCC6329</strain>
    </source>
</reference>
<dbReference type="Gene3D" id="1.20.1250.20">
    <property type="entry name" value="MFS general substrate transporter like domains"/>
    <property type="match status" value="2"/>
</dbReference>
<feature type="transmembrane region" description="Helical" evidence="7">
    <location>
        <begin position="446"/>
        <end position="468"/>
    </location>
</feature>
<evidence type="ECO:0000313" key="9">
    <source>
        <dbReference type="EMBL" id="WWD01965.1"/>
    </source>
</evidence>
<evidence type="ECO:0000259" key="8">
    <source>
        <dbReference type="PROSITE" id="PS50850"/>
    </source>
</evidence>
<evidence type="ECO:0000256" key="6">
    <source>
        <dbReference type="ARBA" id="ARBA00037968"/>
    </source>
</evidence>
<keyword evidence="5 7" id="KW-0472">Membrane</keyword>
<proteinExistence type="inferred from homology"/>
<evidence type="ECO:0000313" key="10">
    <source>
        <dbReference type="Proteomes" id="UP001358614"/>
    </source>
</evidence>
<feature type="transmembrane region" description="Helical" evidence="7">
    <location>
        <begin position="480"/>
        <end position="500"/>
    </location>
</feature>
<name>A0AAX4K8M4_9TREE</name>
<evidence type="ECO:0000256" key="1">
    <source>
        <dbReference type="ARBA" id="ARBA00004141"/>
    </source>
</evidence>
<feature type="transmembrane region" description="Helical" evidence="7">
    <location>
        <begin position="414"/>
        <end position="434"/>
    </location>
</feature>
<evidence type="ECO:0000256" key="2">
    <source>
        <dbReference type="ARBA" id="ARBA00022448"/>
    </source>
</evidence>
<keyword evidence="3 7" id="KW-0812">Transmembrane</keyword>
<dbReference type="PANTHER" id="PTHR43791">
    <property type="entry name" value="PERMEASE-RELATED"/>
    <property type="match status" value="1"/>
</dbReference>
<organism evidence="9 10">
    <name type="scientific">Kwoniella europaea PYCC6329</name>
    <dbReference type="NCBI Taxonomy" id="1423913"/>
    <lineage>
        <taxon>Eukaryota</taxon>
        <taxon>Fungi</taxon>
        <taxon>Dikarya</taxon>
        <taxon>Basidiomycota</taxon>
        <taxon>Agaricomycotina</taxon>
        <taxon>Tremellomycetes</taxon>
        <taxon>Tremellales</taxon>
        <taxon>Cryptococcaceae</taxon>
        <taxon>Kwoniella</taxon>
    </lineage>
</organism>
<evidence type="ECO:0000256" key="5">
    <source>
        <dbReference type="ARBA" id="ARBA00023136"/>
    </source>
</evidence>
<feature type="transmembrane region" description="Helical" evidence="7">
    <location>
        <begin position="157"/>
        <end position="176"/>
    </location>
</feature>
<dbReference type="EMBL" id="CP144089">
    <property type="protein sequence ID" value="WWD01965.1"/>
    <property type="molecule type" value="Genomic_DNA"/>
</dbReference>
<feature type="transmembrane region" description="Helical" evidence="7">
    <location>
        <begin position="217"/>
        <end position="238"/>
    </location>
</feature>
<dbReference type="InterPro" id="IPR036259">
    <property type="entry name" value="MFS_trans_sf"/>
</dbReference>
<keyword evidence="4 7" id="KW-1133">Transmembrane helix</keyword>
<accession>A0AAX4K8M4</accession>
<feature type="transmembrane region" description="Helical" evidence="7">
    <location>
        <begin position="182"/>
        <end position="205"/>
    </location>
</feature>
<comment type="similarity">
    <text evidence="6">Belongs to the major facilitator superfamily. Allantoate permease family.</text>
</comment>
<dbReference type="Pfam" id="PF07690">
    <property type="entry name" value="MFS_1"/>
    <property type="match status" value="1"/>
</dbReference>
<evidence type="ECO:0000256" key="7">
    <source>
        <dbReference type="SAM" id="Phobius"/>
    </source>
</evidence>
<dbReference type="GO" id="GO:0016020">
    <property type="term" value="C:membrane"/>
    <property type="evidence" value="ECO:0007669"/>
    <property type="project" value="UniProtKB-SubCell"/>
</dbReference>
<dbReference type="PANTHER" id="PTHR43791:SF39">
    <property type="entry name" value="TRANSPORTER LIZ1_SEO1, PUTATIVE (AFU_ORTHOLOGUE AFUA_3G00980)-RELATED"/>
    <property type="match status" value="1"/>
</dbReference>
<sequence>MQKHTLDTAFVSRTYGSEPPEISPIPATNDTLVSEKDAKNLEVLGNIPEPTHELLADTNHPKKRAVWSWLWDSLDYTPQERRMLLKLDSTLLTFGAIGMFIKFLDTNNITNAYVSGMQEALDMKGNEYNYVVTSWTVGYIIGQLPSALLLNHFRPHIWIPFQEIGWTVFTFALAGAKNWQTLAGLRFIVGLFEAGYWPALYWLLGSWYDKRELGKRSALLQLAVQVAPMFSGYLQIAANNGLNGVGGLAGWRWLFIINGIISFPLATLAFFFLPDDPDRTGTLVFTKEELELAKNRNIAAGRAGATPWTWRKAWSILKSWEAIAFIFYSTMSIVIQSSLIFWLKKQPTVYSSTQVNALPTLTNGVVAIFLLVFGWLSDGPFKGRRWPIIVFSAIVAIDVALLYVPLYGKASARLPLYIFSATGSAITPLVFAWMNELCAGDSEKRAFIVAGANTMKYITTTWFPNVFFQQKHQPDVPNGIKASAIVGGFCIINILVILYISSTKSRRQKADDDQPVTRVVEEPTDAVP</sequence>
<keyword evidence="10" id="KW-1185">Reference proteome</keyword>
<dbReference type="RefSeq" id="XP_066079932.1">
    <property type="nucleotide sequence ID" value="XM_066223835.1"/>
</dbReference>
<feature type="transmembrane region" description="Helical" evidence="7">
    <location>
        <begin position="91"/>
        <end position="110"/>
    </location>
</feature>
<evidence type="ECO:0000256" key="4">
    <source>
        <dbReference type="ARBA" id="ARBA00022989"/>
    </source>
</evidence>
<keyword evidence="2" id="KW-0813">Transport</keyword>
<feature type="domain" description="Major facilitator superfamily (MFS) profile" evidence="8">
    <location>
        <begin position="91"/>
        <end position="505"/>
    </location>
</feature>
<dbReference type="InterPro" id="IPR020846">
    <property type="entry name" value="MFS_dom"/>
</dbReference>
<feature type="transmembrane region" description="Helical" evidence="7">
    <location>
        <begin position="250"/>
        <end position="273"/>
    </location>
</feature>
<feature type="transmembrane region" description="Helical" evidence="7">
    <location>
        <begin position="130"/>
        <end position="150"/>
    </location>
</feature>